<evidence type="ECO:0000313" key="4">
    <source>
        <dbReference type="EMBL" id="KAJ3444562.1"/>
    </source>
</evidence>
<name>A0AAV7ZVD3_9EUKA</name>
<feature type="chain" id="PRO_5043328223" evidence="2">
    <location>
        <begin position="23"/>
        <end position="198"/>
    </location>
</feature>
<keyword evidence="2" id="KW-0732">Signal</keyword>
<reference evidence="4" key="1">
    <citation type="submission" date="2022-08" db="EMBL/GenBank/DDBJ databases">
        <title>Novel sulphate-reducing endosymbionts in the free-living metamonad Anaeramoeba.</title>
        <authorList>
            <person name="Jerlstrom-Hultqvist J."/>
            <person name="Cepicka I."/>
            <person name="Gallot-Lavallee L."/>
            <person name="Salas-Leiva D."/>
            <person name="Curtis B.A."/>
            <person name="Zahonova K."/>
            <person name="Pipaliya S."/>
            <person name="Dacks J."/>
            <person name="Roger A.J."/>
        </authorList>
    </citation>
    <scope>NUCLEOTIDE SEQUENCE</scope>
    <source>
        <strain evidence="4">Busselton2</strain>
    </source>
</reference>
<feature type="domain" description="Saposin B-type" evidence="3">
    <location>
        <begin position="121"/>
        <end position="198"/>
    </location>
</feature>
<dbReference type="AlphaFoldDB" id="A0AAV7ZVD3"/>
<keyword evidence="1" id="KW-1015">Disulfide bond</keyword>
<dbReference type="InterPro" id="IPR008139">
    <property type="entry name" value="SaposinB_dom"/>
</dbReference>
<sequence>MKKLLLLLLILLLVLFNLLVFCNTIDNYKISGDECKFCQLLLQNFHTLLPKIPSKITIPKLSEISEVHCSQFNESALHNVCGEFFDHQNLKKILYALHHGINAADLCHHFSECVDPRNPHDPLRCVICEFITLQIASSMANDDSAKGVIASVGKSCVDHLDPEYLNIAIEMLANWGKEIVETINLQSPTQSCYQLNIC</sequence>
<proteinExistence type="predicted"/>
<evidence type="ECO:0000256" key="1">
    <source>
        <dbReference type="ARBA" id="ARBA00023157"/>
    </source>
</evidence>
<dbReference type="EMBL" id="JANTQA010000023">
    <property type="protein sequence ID" value="KAJ3444562.1"/>
    <property type="molecule type" value="Genomic_DNA"/>
</dbReference>
<feature type="domain" description="Saposin B-type" evidence="3">
    <location>
        <begin position="31"/>
        <end position="117"/>
    </location>
</feature>
<evidence type="ECO:0000259" key="3">
    <source>
        <dbReference type="PROSITE" id="PS50015"/>
    </source>
</evidence>
<comment type="caution">
    <text evidence="4">The sequence shown here is derived from an EMBL/GenBank/DDBJ whole genome shotgun (WGS) entry which is preliminary data.</text>
</comment>
<organism evidence="4 5">
    <name type="scientific">Anaeramoeba flamelloides</name>
    <dbReference type="NCBI Taxonomy" id="1746091"/>
    <lineage>
        <taxon>Eukaryota</taxon>
        <taxon>Metamonada</taxon>
        <taxon>Anaeramoebidae</taxon>
        <taxon>Anaeramoeba</taxon>
    </lineage>
</organism>
<evidence type="ECO:0000313" key="5">
    <source>
        <dbReference type="Proteomes" id="UP001146793"/>
    </source>
</evidence>
<dbReference type="Proteomes" id="UP001146793">
    <property type="component" value="Unassembled WGS sequence"/>
</dbReference>
<dbReference type="SUPFAM" id="SSF47862">
    <property type="entry name" value="Saposin"/>
    <property type="match status" value="2"/>
</dbReference>
<accession>A0AAV7ZVD3</accession>
<dbReference type="InterPro" id="IPR011001">
    <property type="entry name" value="Saposin-like"/>
</dbReference>
<protein>
    <submittedName>
        <fullName evidence="4">Saposin-related</fullName>
    </submittedName>
</protein>
<dbReference type="Gene3D" id="1.10.225.10">
    <property type="entry name" value="Saposin-like"/>
    <property type="match status" value="2"/>
</dbReference>
<dbReference type="PROSITE" id="PS50015">
    <property type="entry name" value="SAP_B"/>
    <property type="match status" value="2"/>
</dbReference>
<feature type="signal peptide" evidence="2">
    <location>
        <begin position="1"/>
        <end position="22"/>
    </location>
</feature>
<evidence type="ECO:0000256" key="2">
    <source>
        <dbReference type="SAM" id="SignalP"/>
    </source>
</evidence>
<gene>
    <name evidence="4" type="ORF">M0812_10419</name>
</gene>